<dbReference type="GO" id="GO:0004803">
    <property type="term" value="F:transposase activity"/>
    <property type="evidence" value="ECO:0007669"/>
    <property type="project" value="InterPro"/>
</dbReference>
<evidence type="ECO:0000313" key="3">
    <source>
        <dbReference type="Proteomes" id="UP000612361"/>
    </source>
</evidence>
<dbReference type="InterPro" id="IPR002559">
    <property type="entry name" value="Transposase_11"/>
</dbReference>
<gene>
    <name evidence="2" type="ORF">H8K47_16905</name>
</gene>
<sequence length="48" mass="5988">MDTFQYRNRHVIERFFARLKQFRRIATRYDKLASRFASFLCWLLLMNG</sequence>
<feature type="domain" description="Transposase IS4-like" evidence="1">
    <location>
        <begin position="6"/>
        <end position="46"/>
    </location>
</feature>
<name>A0A923L012_9BURK</name>
<reference evidence="2" key="1">
    <citation type="submission" date="2020-08" db="EMBL/GenBank/DDBJ databases">
        <title>Novel species isolated from subtropical streams in China.</title>
        <authorList>
            <person name="Lu H."/>
        </authorList>
    </citation>
    <scope>NUCLEOTIDE SEQUENCE</scope>
    <source>
        <strain evidence="2">CY7W</strain>
    </source>
</reference>
<evidence type="ECO:0000259" key="1">
    <source>
        <dbReference type="Pfam" id="PF01609"/>
    </source>
</evidence>
<dbReference type="GO" id="GO:0006313">
    <property type="term" value="P:DNA transposition"/>
    <property type="evidence" value="ECO:0007669"/>
    <property type="project" value="InterPro"/>
</dbReference>
<dbReference type="EMBL" id="JACOGG010000028">
    <property type="protein sequence ID" value="MBC3937038.1"/>
    <property type="molecule type" value="Genomic_DNA"/>
</dbReference>
<dbReference type="RefSeq" id="WP_186882566.1">
    <property type="nucleotide sequence ID" value="NZ_JACOGG010000028.1"/>
</dbReference>
<protein>
    <submittedName>
        <fullName evidence="2">Transposase</fullName>
    </submittedName>
</protein>
<dbReference type="AlphaFoldDB" id="A0A923L012"/>
<keyword evidence="3" id="KW-1185">Reference proteome</keyword>
<accession>A0A923L012</accession>
<dbReference type="Proteomes" id="UP000612361">
    <property type="component" value="Unassembled WGS sequence"/>
</dbReference>
<dbReference type="GO" id="GO:0003677">
    <property type="term" value="F:DNA binding"/>
    <property type="evidence" value="ECO:0007669"/>
    <property type="project" value="InterPro"/>
</dbReference>
<organism evidence="2 3">
    <name type="scientific">Undibacterium rugosum</name>
    <dbReference type="NCBI Taxonomy" id="2762291"/>
    <lineage>
        <taxon>Bacteria</taxon>
        <taxon>Pseudomonadati</taxon>
        <taxon>Pseudomonadota</taxon>
        <taxon>Betaproteobacteria</taxon>
        <taxon>Burkholderiales</taxon>
        <taxon>Oxalobacteraceae</taxon>
        <taxon>Undibacterium</taxon>
    </lineage>
</organism>
<proteinExistence type="predicted"/>
<dbReference type="Pfam" id="PF01609">
    <property type="entry name" value="DDE_Tnp_1"/>
    <property type="match status" value="1"/>
</dbReference>
<evidence type="ECO:0000313" key="2">
    <source>
        <dbReference type="EMBL" id="MBC3937038.1"/>
    </source>
</evidence>
<comment type="caution">
    <text evidence="2">The sequence shown here is derived from an EMBL/GenBank/DDBJ whole genome shotgun (WGS) entry which is preliminary data.</text>
</comment>